<keyword evidence="2" id="KW-1185">Reference proteome</keyword>
<dbReference type="Gene3D" id="3.30.70.120">
    <property type="match status" value="1"/>
</dbReference>
<dbReference type="Pfam" id="PF06153">
    <property type="entry name" value="CdAMP_rec"/>
    <property type="match status" value="1"/>
</dbReference>
<reference evidence="1 2" key="1">
    <citation type="submission" date="2018-08" db="EMBL/GenBank/DDBJ databases">
        <title>Meiothermus terrae DSM 26712 genome sequencing project.</title>
        <authorList>
            <person name="Da Costa M.S."/>
            <person name="Albuquerque L."/>
            <person name="Raposo P."/>
            <person name="Froufe H.J.C."/>
            <person name="Barroso C.S."/>
            <person name="Egas C."/>
        </authorList>
    </citation>
    <scope>NUCLEOTIDE SEQUENCE [LARGE SCALE GENOMIC DNA]</scope>
    <source>
        <strain evidence="1 2">DSM 26712</strain>
    </source>
</reference>
<evidence type="ECO:0000313" key="1">
    <source>
        <dbReference type="EMBL" id="RIH90800.1"/>
    </source>
</evidence>
<keyword evidence="1" id="KW-0675">Receptor</keyword>
<dbReference type="EMBL" id="QXDL01000003">
    <property type="protein sequence ID" value="RIH90800.1"/>
    <property type="molecule type" value="Genomic_DNA"/>
</dbReference>
<protein>
    <submittedName>
        <fullName evidence="1">Cyclic-di-AMP receptor</fullName>
    </submittedName>
</protein>
<proteinExistence type="predicted"/>
<gene>
    <name evidence="1" type="ORF">Mterra_00173</name>
</gene>
<dbReference type="InterPro" id="IPR015867">
    <property type="entry name" value="N-reg_PII/ATP_PRibTrfase_C"/>
</dbReference>
<dbReference type="AlphaFoldDB" id="A0A399F416"/>
<dbReference type="InterPro" id="IPR011322">
    <property type="entry name" value="N-reg_PII-like_a/b"/>
</dbReference>
<comment type="caution">
    <text evidence="1">The sequence shown here is derived from an EMBL/GenBank/DDBJ whole genome shotgun (WGS) entry which is preliminary data.</text>
</comment>
<dbReference type="PANTHER" id="PTHR38456">
    <property type="entry name" value="CYCLIC DI-AMP RECEPTOR A"/>
    <property type="match status" value="1"/>
</dbReference>
<dbReference type="SUPFAM" id="SSF54913">
    <property type="entry name" value="GlnB-like"/>
    <property type="match status" value="1"/>
</dbReference>
<dbReference type="Proteomes" id="UP000265715">
    <property type="component" value="Unassembled WGS sequence"/>
</dbReference>
<dbReference type="InterPro" id="IPR010375">
    <property type="entry name" value="CdAMP_rec"/>
</dbReference>
<evidence type="ECO:0000313" key="2">
    <source>
        <dbReference type="Proteomes" id="UP000265715"/>
    </source>
</evidence>
<name>A0A399F416_9DEIN</name>
<accession>A0A399F416</accession>
<organism evidence="1 2">
    <name type="scientific">Calidithermus terrae</name>
    <dbReference type="NCBI Taxonomy" id="1408545"/>
    <lineage>
        <taxon>Bacteria</taxon>
        <taxon>Thermotogati</taxon>
        <taxon>Deinococcota</taxon>
        <taxon>Deinococci</taxon>
        <taxon>Thermales</taxon>
        <taxon>Thermaceae</taxon>
        <taxon>Calidithermus</taxon>
    </lineage>
</organism>
<sequence length="115" mass="12401">MVYLAYVKLLITIVQDADAPGLIKALGEIGIQSTKLSSTGGFLREGNTTLLIGLEEHQLEAAKELIREKCRTRTRLITPGVPLAEAPDPFLAQPVEVKVGGAVVFVLTVDEFVKV</sequence>
<dbReference type="PANTHER" id="PTHR38456:SF1">
    <property type="entry name" value="CYCLIC DI-AMP RECEPTOR A"/>
    <property type="match status" value="1"/>
</dbReference>